<keyword evidence="5 8" id="KW-1133">Transmembrane helix</keyword>
<evidence type="ECO:0000256" key="7">
    <source>
        <dbReference type="ARBA" id="ARBA00023235"/>
    </source>
</evidence>
<dbReference type="GO" id="GO:0016117">
    <property type="term" value="P:carotenoid biosynthetic process"/>
    <property type="evidence" value="ECO:0007669"/>
    <property type="project" value="UniProtKB-KW"/>
</dbReference>
<evidence type="ECO:0000256" key="4">
    <source>
        <dbReference type="ARBA" id="ARBA00022746"/>
    </source>
</evidence>
<sequence>MRCARSQPGTRDRTHALSSVADRVPGIDAFGRYTYLVTEIFWGIVAFSLLRRADALRAAARTIVVLYPIAYVWDRYTLAVGVFSIDLRTGVDVLGIPVEEHVFMIVVPGLVVGIHDTIHGRVRP</sequence>
<comment type="caution">
    <text evidence="10">The sequence shown here is derived from an EMBL/GenBank/DDBJ whole genome shotgun (WGS) entry which is preliminary data.</text>
</comment>
<dbReference type="Pfam" id="PF18916">
    <property type="entry name" value="Lycopene_cyc"/>
    <property type="match status" value="1"/>
</dbReference>
<evidence type="ECO:0000256" key="2">
    <source>
        <dbReference type="ARBA" id="ARBA00004829"/>
    </source>
</evidence>
<comment type="subcellular location">
    <subcellularLocation>
        <location evidence="1">Membrane</location>
        <topology evidence="1">Multi-pass membrane protein</topology>
    </subcellularLocation>
</comment>
<gene>
    <name evidence="10" type="ORF">ACFOUR_07215</name>
</gene>
<dbReference type="NCBIfam" id="TIGR03462">
    <property type="entry name" value="CarR_dom_SF"/>
    <property type="match status" value="1"/>
</dbReference>
<evidence type="ECO:0000256" key="3">
    <source>
        <dbReference type="ARBA" id="ARBA00022692"/>
    </source>
</evidence>
<feature type="domain" description="Lycopene cyclase" evidence="9">
    <location>
        <begin position="33"/>
        <end position="116"/>
    </location>
</feature>
<dbReference type="RefSeq" id="WP_256530841.1">
    <property type="nucleotide sequence ID" value="NZ_CP101824.1"/>
</dbReference>
<evidence type="ECO:0000256" key="5">
    <source>
        <dbReference type="ARBA" id="ARBA00022989"/>
    </source>
</evidence>
<dbReference type="GO" id="GO:0016020">
    <property type="term" value="C:membrane"/>
    <property type="evidence" value="ECO:0007669"/>
    <property type="project" value="UniProtKB-SubCell"/>
</dbReference>
<evidence type="ECO:0000313" key="10">
    <source>
        <dbReference type="EMBL" id="MFC3958160.1"/>
    </source>
</evidence>
<evidence type="ECO:0000256" key="8">
    <source>
        <dbReference type="SAM" id="Phobius"/>
    </source>
</evidence>
<keyword evidence="4" id="KW-0125">Carotenoid biosynthesis</keyword>
<dbReference type="EMBL" id="JBHSAQ010000002">
    <property type="protein sequence ID" value="MFC3958160.1"/>
    <property type="molecule type" value="Genomic_DNA"/>
</dbReference>
<dbReference type="GeneID" id="73903545"/>
<feature type="transmembrane region" description="Helical" evidence="8">
    <location>
        <begin position="33"/>
        <end position="50"/>
    </location>
</feature>
<organism evidence="10 11">
    <name type="scientific">Halovivax cerinus</name>
    <dbReference type="NCBI Taxonomy" id="1487865"/>
    <lineage>
        <taxon>Archaea</taxon>
        <taxon>Methanobacteriati</taxon>
        <taxon>Methanobacteriota</taxon>
        <taxon>Stenosarchaea group</taxon>
        <taxon>Halobacteria</taxon>
        <taxon>Halobacteriales</taxon>
        <taxon>Natrialbaceae</taxon>
        <taxon>Halovivax</taxon>
    </lineage>
</organism>
<dbReference type="AlphaFoldDB" id="A0ABD5NMW8"/>
<reference evidence="10 11" key="1">
    <citation type="journal article" date="2019" name="Int. J. Syst. Evol. Microbiol.">
        <title>The Global Catalogue of Microorganisms (GCM) 10K type strain sequencing project: providing services to taxonomists for standard genome sequencing and annotation.</title>
        <authorList>
            <consortium name="The Broad Institute Genomics Platform"/>
            <consortium name="The Broad Institute Genome Sequencing Center for Infectious Disease"/>
            <person name="Wu L."/>
            <person name="Ma J."/>
        </authorList>
    </citation>
    <scope>NUCLEOTIDE SEQUENCE [LARGE SCALE GENOMIC DNA]</scope>
    <source>
        <strain evidence="10 11">IBRC-M 10256</strain>
    </source>
</reference>
<comment type="pathway">
    <text evidence="2">Carotenoid biosynthesis.</text>
</comment>
<keyword evidence="3 8" id="KW-0812">Transmembrane</keyword>
<keyword evidence="7" id="KW-0413">Isomerase</keyword>
<evidence type="ECO:0000259" key="9">
    <source>
        <dbReference type="Pfam" id="PF18916"/>
    </source>
</evidence>
<accession>A0ABD5NMW8</accession>
<dbReference type="InterPro" id="IPR017825">
    <property type="entry name" value="Lycopene_cyclase_dom"/>
</dbReference>
<evidence type="ECO:0000256" key="1">
    <source>
        <dbReference type="ARBA" id="ARBA00004141"/>
    </source>
</evidence>
<name>A0ABD5NMW8_9EURY</name>
<proteinExistence type="predicted"/>
<keyword evidence="6 8" id="KW-0472">Membrane</keyword>
<keyword evidence="11" id="KW-1185">Reference proteome</keyword>
<dbReference type="Proteomes" id="UP001595846">
    <property type="component" value="Unassembled WGS sequence"/>
</dbReference>
<protein>
    <submittedName>
        <fullName evidence="10">Lycopene cyclase domain-containing protein</fullName>
    </submittedName>
</protein>
<evidence type="ECO:0000256" key="6">
    <source>
        <dbReference type="ARBA" id="ARBA00023136"/>
    </source>
</evidence>
<evidence type="ECO:0000313" key="11">
    <source>
        <dbReference type="Proteomes" id="UP001595846"/>
    </source>
</evidence>
<dbReference type="GO" id="GO:0045436">
    <property type="term" value="F:lycopene beta cyclase activity"/>
    <property type="evidence" value="ECO:0007669"/>
    <property type="project" value="UniProtKB-ARBA"/>
</dbReference>